<dbReference type="Proteomes" id="UP000789901">
    <property type="component" value="Unassembled WGS sequence"/>
</dbReference>
<protein>
    <submittedName>
        <fullName evidence="1">29764_t:CDS:1</fullName>
    </submittedName>
</protein>
<accession>A0ABN7VZX3</accession>
<reference evidence="1 2" key="1">
    <citation type="submission" date="2021-06" db="EMBL/GenBank/DDBJ databases">
        <authorList>
            <person name="Kallberg Y."/>
            <person name="Tangrot J."/>
            <person name="Rosling A."/>
        </authorList>
    </citation>
    <scope>NUCLEOTIDE SEQUENCE [LARGE SCALE GENOMIC DNA]</scope>
    <source>
        <strain evidence="1 2">120-4 pot B 10/14</strain>
    </source>
</reference>
<proteinExistence type="predicted"/>
<evidence type="ECO:0000313" key="2">
    <source>
        <dbReference type="Proteomes" id="UP000789901"/>
    </source>
</evidence>
<keyword evidence="2" id="KW-1185">Reference proteome</keyword>
<comment type="caution">
    <text evidence="1">The sequence shown here is derived from an EMBL/GenBank/DDBJ whole genome shotgun (WGS) entry which is preliminary data.</text>
</comment>
<evidence type="ECO:0000313" key="1">
    <source>
        <dbReference type="EMBL" id="CAG8806519.1"/>
    </source>
</evidence>
<gene>
    <name evidence="1" type="ORF">GMARGA_LOCUS24319</name>
</gene>
<organism evidence="1 2">
    <name type="scientific">Gigaspora margarita</name>
    <dbReference type="NCBI Taxonomy" id="4874"/>
    <lineage>
        <taxon>Eukaryota</taxon>
        <taxon>Fungi</taxon>
        <taxon>Fungi incertae sedis</taxon>
        <taxon>Mucoromycota</taxon>
        <taxon>Glomeromycotina</taxon>
        <taxon>Glomeromycetes</taxon>
        <taxon>Diversisporales</taxon>
        <taxon>Gigasporaceae</taxon>
        <taxon>Gigaspora</taxon>
    </lineage>
</organism>
<name>A0ABN7VZX3_GIGMA</name>
<sequence>MGILGTLHNELKKEFPKKHQDKSKKQVSFNISNKMIDNKKFEDIKEANMDIADELIMEEYFDFRTFEYDQEETEEELTAHVTNLVSLVMSGPNAVVSKTLS</sequence>
<dbReference type="EMBL" id="CAJVQB010025523">
    <property type="protein sequence ID" value="CAG8806519.1"/>
    <property type="molecule type" value="Genomic_DNA"/>
</dbReference>